<evidence type="ECO:0000313" key="1">
    <source>
        <dbReference type="EMBL" id="KAJ8666284.1"/>
    </source>
</evidence>
<dbReference type="EMBL" id="CM056744">
    <property type="protein sequence ID" value="KAJ8666284.1"/>
    <property type="molecule type" value="Genomic_DNA"/>
</dbReference>
<keyword evidence="2" id="KW-1185">Reference proteome</keyword>
<sequence length="116" mass="13003">MIENLPLTHAEQARPLLRHWLTSEPDQFEWNGKGNIIIDGRLVLQSNIVEVLPHISEKGGNRDGSPVGQLEVAQFIGTSGTPMNLIGNLDVAETTKKLSEPTKKATKRQRRQQQQR</sequence>
<comment type="caution">
    <text evidence="1">The sequence shown here is derived from an EMBL/GenBank/DDBJ whole genome shotgun (WGS) entry which is preliminary data.</text>
</comment>
<proteinExistence type="predicted"/>
<evidence type="ECO:0000313" key="2">
    <source>
        <dbReference type="Proteomes" id="UP001239111"/>
    </source>
</evidence>
<accession>A0ACC2N5E8</accession>
<name>A0ACC2N5E8_9HYME</name>
<protein>
    <submittedName>
        <fullName evidence="1">Uncharacterized protein</fullName>
    </submittedName>
</protein>
<reference evidence="1" key="1">
    <citation type="submission" date="2023-04" db="EMBL/GenBank/DDBJ databases">
        <title>A chromosome-level genome assembly of the parasitoid wasp Eretmocerus hayati.</title>
        <authorList>
            <person name="Zhong Y."/>
            <person name="Liu S."/>
            <person name="Liu Y."/>
        </authorList>
    </citation>
    <scope>NUCLEOTIDE SEQUENCE</scope>
    <source>
        <strain evidence="1">ZJU_SS_LIU_2023</strain>
    </source>
</reference>
<gene>
    <name evidence="1" type="ORF">QAD02_007946</name>
</gene>
<dbReference type="Proteomes" id="UP001239111">
    <property type="component" value="Chromosome 4"/>
</dbReference>
<organism evidence="1 2">
    <name type="scientific">Eretmocerus hayati</name>
    <dbReference type="NCBI Taxonomy" id="131215"/>
    <lineage>
        <taxon>Eukaryota</taxon>
        <taxon>Metazoa</taxon>
        <taxon>Ecdysozoa</taxon>
        <taxon>Arthropoda</taxon>
        <taxon>Hexapoda</taxon>
        <taxon>Insecta</taxon>
        <taxon>Pterygota</taxon>
        <taxon>Neoptera</taxon>
        <taxon>Endopterygota</taxon>
        <taxon>Hymenoptera</taxon>
        <taxon>Apocrita</taxon>
        <taxon>Proctotrupomorpha</taxon>
        <taxon>Chalcidoidea</taxon>
        <taxon>Aphelinidae</taxon>
        <taxon>Aphelininae</taxon>
        <taxon>Eretmocerus</taxon>
    </lineage>
</organism>